<dbReference type="SUPFAM" id="SSF82171">
    <property type="entry name" value="DPP6 N-terminal domain-like"/>
    <property type="match status" value="1"/>
</dbReference>
<evidence type="ECO:0000256" key="3">
    <source>
        <dbReference type="ARBA" id="ARBA00022552"/>
    </source>
</evidence>
<organism evidence="10 11">
    <name type="scientific">Rhinocladiella mackenziei CBS 650.93</name>
    <dbReference type="NCBI Taxonomy" id="1442369"/>
    <lineage>
        <taxon>Eukaryota</taxon>
        <taxon>Fungi</taxon>
        <taxon>Dikarya</taxon>
        <taxon>Ascomycota</taxon>
        <taxon>Pezizomycotina</taxon>
        <taxon>Eurotiomycetes</taxon>
        <taxon>Chaetothyriomycetidae</taxon>
        <taxon>Chaetothyriales</taxon>
        <taxon>Herpotrichiellaceae</taxon>
        <taxon>Rhinocladiella</taxon>
    </lineage>
</organism>
<dbReference type="PANTHER" id="PTHR44215">
    <property type="entry name" value="WD REPEAT-CONTAINING PROTEIN 75"/>
    <property type="match status" value="1"/>
</dbReference>
<dbReference type="InterPro" id="IPR015943">
    <property type="entry name" value="WD40/YVTN_repeat-like_dom_sf"/>
</dbReference>
<evidence type="ECO:0000313" key="10">
    <source>
        <dbReference type="EMBL" id="KIX07747.1"/>
    </source>
</evidence>
<dbReference type="GO" id="GO:0045943">
    <property type="term" value="P:positive regulation of transcription by RNA polymerase I"/>
    <property type="evidence" value="ECO:0007669"/>
    <property type="project" value="InterPro"/>
</dbReference>
<dbReference type="GO" id="GO:0006364">
    <property type="term" value="P:rRNA processing"/>
    <property type="evidence" value="ECO:0007669"/>
    <property type="project" value="UniProtKB-KW"/>
</dbReference>
<dbReference type="STRING" id="1442369.A0A0D2FZL3"/>
<evidence type="ECO:0000313" key="11">
    <source>
        <dbReference type="Proteomes" id="UP000053617"/>
    </source>
</evidence>
<proteinExistence type="predicted"/>
<evidence type="ECO:0000256" key="7">
    <source>
        <dbReference type="ARBA" id="ARBA00023242"/>
    </source>
</evidence>
<dbReference type="PANTHER" id="PTHR44215:SF1">
    <property type="entry name" value="WD REPEAT-CONTAINING PROTEIN 75"/>
    <property type="match status" value="1"/>
</dbReference>
<dbReference type="AlphaFoldDB" id="A0A0D2FZL3"/>
<gene>
    <name evidence="10" type="ORF">Z518_02401</name>
</gene>
<keyword evidence="2" id="KW-0690">Ribosome biogenesis</keyword>
<evidence type="ECO:0000256" key="6">
    <source>
        <dbReference type="ARBA" id="ARBA00023163"/>
    </source>
</evidence>
<dbReference type="PROSITE" id="PS50294">
    <property type="entry name" value="WD_REPEATS_REGION"/>
    <property type="match status" value="1"/>
</dbReference>
<dbReference type="GO" id="GO:0003723">
    <property type="term" value="F:RNA binding"/>
    <property type="evidence" value="ECO:0007669"/>
    <property type="project" value="InterPro"/>
</dbReference>
<dbReference type="InterPro" id="IPR001680">
    <property type="entry name" value="WD40_rpt"/>
</dbReference>
<dbReference type="GeneID" id="25290472"/>
<feature type="compositionally biased region" description="Basic residues" evidence="9">
    <location>
        <begin position="76"/>
        <end position="86"/>
    </location>
</feature>
<protein>
    <recommendedName>
        <fullName evidence="12">WD repeat protein</fullName>
    </recommendedName>
</protein>
<keyword evidence="11" id="KW-1185">Reference proteome</keyword>
<evidence type="ECO:0000256" key="2">
    <source>
        <dbReference type="ARBA" id="ARBA00022517"/>
    </source>
</evidence>
<dbReference type="OrthoDB" id="4096at2759"/>
<dbReference type="VEuPathDB" id="FungiDB:Z518_02401"/>
<feature type="compositionally biased region" description="Polar residues" evidence="9">
    <location>
        <begin position="51"/>
        <end position="73"/>
    </location>
</feature>
<dbReference type="Gene3D" id="2.130.10.10">
    <property type="entry name" value="YVTN repeat-like/Quinoprotein amine dehydrogenase"/>
    <property type="match status" value="2"/>
</dbReference>
<evidence type="ECO:0000256" key="8">
    <source>
        <dbReference type="PROSITE-ProRule" id="PRU00221"/>
    </source>
</evidence>
<dbReference type="SMART" id="SM00320">
    <property type="entry name" value="WD40"/>
    <property type="match status" value="3"/>
</dbReference>
<name>A0A0D2FZL3_9EURO</name>
<keyword evidence="4 8" id="KW-0853">WD repeat</keyword>
<feature type="compositionally biased region" description="Basic and acidic residues" evidence="9">
    <location>
        <begin position="1"/>
        <end position="10"/>
    </location>
</feature>
<dbReference type="EMBL" id="KN847476">
    <property type="protein sequence ID" value="KIX07747.1"/>
    <property type="molecule type" value="Genomic_DNA"/>
</dbReference>
<keyword evidence="5" id="KW-0677">Repeat</keyword>
<evidence type="ECO:0000256" key="5">
    <source>
        <dbReference type="ARBA" id="ARBA00022737"/>
    </source>
</evidence>
<dbReference type="GO" id="GO:2000234">
    <property type="term" value="P:positive regulation of rRNA processing"/>
    <property type="evidence" value="ECO:0007669"/>
    <property type="project" value="TreeGrafter"/>
</dbReference>
<feature type="region of interest" description="Disordered" evidence="9">
    <location>
        <begin position="1"/>
        <end position="123"/>
    </location>
</feature>
<sequence>MPQSMKRDVDTAFEGAVHGSPHTPKRQRKRRRRTSENGPTEGKVNAEPGPTTATPANICHQKSSEIAASQSPLERTRKRKRFRTKGSVKELSPKSGKPHSLKGSREDKKNALVRTKTRTKRKTTQIEKAGLKRADVSTQGWSLSPGKGGVFIEQDPLLPEDGQHLILPTHSEVQVYATQTSLLVRSFHTGSKSDITNCTLSQADPKKLYVSNAKGALSVWDWTTGVRLGRSEIGRPVQQVLTLHSNGGNETILLLREEGEKRKSAAVYTVSTSTQKISEGRTILQRTGVQLSIKSYAQGSVLVACADDKLLVGQSQILQDGSLDPSYTWREITVLGSVTSFDAQVHSGKSKSSRKVPFLDVVIGLNTGVILQYEDILFKLIGKEKKNSAEDILARKLHWHRTGVNTVRWSRDRNYIISGGNETVLVIWQLDTNQRQYLPHLSTSILGLTVSATGSAYALRLGDNSIMVLSTADLLPSTSVNGLALGDGKHTSSSLVLHPKVASRLFAAVPANAVAPGLRRGKSSTLLQVYDLESNLELCRQALTRNMTTALNVGPAGQFVKEPNVTYIAISHDGKWLATVDEWQPNNQDLEAMYIDNDSGETRGAATETRLRLWIWNDDDNNWELVTRIDEPHEPGPCSILGLAANPAKVEVATIGSDSMIRIWSPKARHRNDIAVRNSSGGQLYTWTSSRTIPCDHNAVGGTKAATSAVIAYSNDGSVIAASWSWPGTPSRFVHLVDPANGKICVSHPDLLSNGDAKMAFQGRHLLCLSGNFTIVDTLTCQTTVSINLDPDFVAPESHSQSHLATNKYDGTVAISISRSERPRSTKLLILNLLGPELKVIFEISFPGLVKALLALTTGPGYLVIDEKNRFRQLRPAGAGRASLNGWTARKQDSDQVMRSLENIFDRASGYNNDDDDGGGAKGSLAAVEDALPSASPGGLDAALRILSSAQAPTPVELFRRVVGVLGGSRDDMN</sequence>
<dbReference type="HOGENOM" id="CLU_005417_0_1_1"/>
<dbReference type="GO" id="GO:0032040">
    <property type="term" value="C:small-subunit processome"/>
    <property type="evidence" value="ECO:0007669"/>
    <property type="project" value="InterPro"/>
</dbReference>
<evidence type="ECO:0000256" key="1">
    <source>
        <dbReference type="ARBA" id="ARBA00004604"/>
    </source>
</evidence>
<accession>A0A0D2FZL3</accession>
<evidence type="ECO:0000256" key="9">
    <source>
        <dbReference type="SAM" id="MobiDB-lite"/>
    </source>
</evidence>
<keyword evidence="7" id="KW-0539">Nucleus</keyword>
<evidence type="ECO:0000256" key="4">
    <source>
        <dbReference type="ARBA" id="ARBA00022574"/>
    </source>
</evidence>
<feature type="repeat" description="WD" evidence="8">
    <location>
        <begin position="397"/>
        <end position="438"/>
    </location>
</feature>
<keyword evidence="6" id="KW-0804">Transcription</keyword>
<keyword evidence="3" id="KW-0698">rRNA processing</keyword>
<feature type="compositionally biased region" description="Basic residues" evidence="9">
    <location>
        <begin position="23"/>
        <end position="33"/>
    </location>
</feature>
<reference evidence="10 11" key="1">
    <citation type="submission" date="2015-01" db="EMBL/GenBank/DDBJ databases">
        <title>The Genome Sequence of Rhinocladiella mackenzie CBS 650.93.</title>
        <authorList>
            <consortium name="The Broad Institute Genomics Platform"/>
            <person name="Cuomo C."/>
            <person name="de Hoog S."/>
            <person name="Gorbushina A."/>
            <person name="Stielow B."/>
            <person name="Teixiera M."/>
            <person name="Abouelleil A."/>
            <person name="Chapman S.B."/>
            <person name="Priest M."/>
            <person name="Young S.K."/>
            <person name="Wortman J."/>
            <person name="Nusbaum C."/>
            <person name="Birren B."/>
        </authorList>
    </citation>
    <scope>NUCLEOTIDE SEQUENCE [LARGE SCALE GENOMIC DNA]</scope>
    <source>
        <strain evidence="10 11">CBS 650.93</strain>
    </source>
</reference>
<dbReference type="RefSeq" id="XP_013274883.1">
    <property type="nucleotide sequence ID" value="XM_013419429.1"/>
</dbReference>
<dbReference type="Proteomes" id="UP000053617">
    <property type="component" value="Unassembled WGS sequence"/>
</dbReference>
<evidence type="ECO:0008006" key="12">
    <source>
        <dbReference type="Google" id="ProtNLM"/>
    </source>
</evidence>
<dbReference type="InterPro" id="IPR053826">
    <property type="entry name" value="WDR75"/>
</dbReference>
<dbReference type="Pfam" id="PF00400">
    <property type="entry name" value="WD40"/>
    <property type="match status" value="1"/>
</dbReference>
<dbReference type="PROSITE" id="PS50082">
    <property type="entry name" value="WD_REPEATS_2"/>
    <property type="match status" value="1"/>
</dbReference>
<comment type="subcellular location">
    <subcellularLocation>
        <location evidence="1">Nucleus</location>
        <location evidence="1">Nucleolus</location>
    </subcellularLocation>
</comment>